<protein>
    <submittedName>
        <fullName evidence="1">Uncharacterized protein</fullName>
    </submittedName>
</protein>
<reference evidence="1" key="1">
    <citation type="journal article" date="2022" name="bioRxiv">
        <title>Population genetic analysis of Ophidiomyces ophidiicola, the causative agent of snake fungal disease, indicates recent introductions to the USA.</title>
        <authorList>
            <person name="Ladner J.T."/>
            <person name="Palmer J.M."/>
            <person name="Ettinger C.L."/>
            <person name="Stajich J.E."/>
            <person name="Farrell T.M."/>
            <person name="Glorioso B.M."/>
            <person name="Lawson B."/>
            <person name="Price S.J."/>
            <person name="Stengle A.G."/>
            <person name="Grear D.A."/>
            <person name="Lorch J.M."/>
        </authorList>
    </citation>
    <scope>NUCLEOTIDE SEQUENCE</scope>
    <source>
        <strain evidence="1">NWHC 24266-5</strain>
    </source>
</reference>
<organism evidence="1">
    <name type="scientific">Ophidiomyces ophidiicola</name>
    <dbReference type="NCBI Taxonomy" id="1387563"/>
    <lineage>
        <taxon>Eukaryota</taxon>
        <taxon>Fungi</taxon>
        <taxon>Dikarya</taxon>
        <taxon>Ascomycota</taxon>
        <taxon>Pezizomycotina</taxon>
        <taxon>Eurotiomycetes</taxon>
        <taxon>Eurotiomycetidae</taxon>
        <taxon>Onygenales</taxon>
        <taxon>Onygenaceae</taxon>
        <taxon>Ophidiomyces</taxon>
    </lineage>
</organism>
<dbReference type="EMBL" id="JALBCA010000040">
    <property type="protein sequence ID" value="KAI2387301.1"/>
    <property type="molecule type" value="Genomic_DNA"/>
</dbReference>
<gene>
    <name evidence="1" type="ORF">LOY88_003170</name>
</gene>
<sequence>MLPVQGFNKGESLADIGEIPQAQRKQQISEAGTVKMPLRADTIREADAPPPVPGAQVGHSRKRTVSHEDYLTGRGANPRTGIISPSISSSSNTSDDHLSHRELLNHWNTQMSKKWRLKGDQWISLGKDEKTPLPSPSSKKSSIDPDIDAEEKVRSYIRRFHRRGVPLSQVEDRFVVHMPSAREPCPPTMTGEQILEFQKAIDKLYKNGECTLDSISLLPPQPNQEGQRSPGKKLSKRRLHKLQPMIKDERHSVTERDHHVDAFDGRNPFLGVAAKGTELQEPDEPRYPSPLWMTTLPIQRKPVQNQYWSTGTMQMESVVLAQHAHLTTFPKELLKKGEIADVPAAKACPQLNQGAASTTTTTMPQMLQFPTLNRNRVGDANLNAALSLAKERRQLCASVSPISLNLNANIGNVDCVKDNEHNMESNGWNPTIGIQASEPIHPLTDSNHGSDLRNSSFFHSQMQFSCIQWRPNCSIGSSIFPRPRERHLNTPTSKIIQQWINLFSFVLALYLIRAVFIFIVSFGTYTSR</sequence>
<accession>A0ACB8UY36</accession>
<name>A0ACB8UY36_9EURO</name>
<proteinExistence type="predicted"/>
<evidence type="ECO:0000313" key="1">
    <source>
        <dbReference type="EMBL" id="KAI2387301.1"/>
    </source>
</evidence>
<comment type="caution">
    <text evidence="1">The sequence shown here is derived from an EMBL/GenBank/DDBJ whole genome shotgun (WGS) entry which is preliminary data.</text>
</comment>